<keyword evidence="2" id="KW-0732">Signal</keyword>
<dbReference type="Proteomes" id="UP001140453">
    <property type="component" value="Unassembled WGS sequence"/>
</dbReference>
<keyword evidence="4" id="KW-1185">Reference proteome</keyword>
<proteinExistence type="predicted"/>
<evidence type="ECO:0000256" key="2">
    <source>
        <dbReference type="SAM" id="SignalP"/>
    </source>
</evidence>
<evidence type="ECO:0000313" key="3">
    <source>
        <dbReference type="EMBL" id="KAJ4393845.1"/>
    </source>
</evidence>
<protein>
    <submittedName>
        <fullName evidence="3">Uncharacterized protein</fullName>
    </submittedName>
</protein>
<gene>
    <name evidence="3" type="ORF">N0V93_003060</name>
</gene>
<feature type="signal peptide" evidence="2">
    <location>
        <begin position="1"/>
        <end position="16"/>
    </location>
</feature>
<organism evidence="3 4">
    <name type="scientific">Gnomoniopsis smithogilvyi</name>
    <dbReference type="NCBI Taxonomy" id="1191159"/>
    <lineage>
        <taxon>Eukaryota</taxon>
        <taxon>Fungi</taxon>
        <taxon>Dikarya</taxon>
        <taxon>Ascomycota</taxon>
        <taxon>Pezizomycotina</taxon>
        <taxon>Sordariomycetes</taxon>
        <taxon>Sordariomycetidae</taxon>
        <taxon>Diaporthales</taxon>
        <taxon>Gnomoniaceae</taxon>
        <taxon>Gnomoniopsis</taxon>
    </lineage>
</organism>
<name>A0A9W8Z007_9PEZI</name>
<dbReference type="AlphaFoldDB" id="A0A9W8Z007"/>
<sequence>MKIATVFIAVVSLALASPIAKPAPAEGEVDTREYTSYGDYEDAGEGGSYSSYGSYEDAGEGGSYSTYGTYKKSEE</sequence>
<feature type="region of interest" description="Disordered" evidence="1">
    <location>
        <begin position="37"/>
        <end position="75"/>
    </location>
</feature>
<evidence type="ECO:0000256" key="1">
    <source>
        <dbReference type="SAM" id="MobiDB-lite"/>
    </source>
</evidence>
<reference evidence="3" key="1">
    <citation type="submission" date="2022-10" db="EMBL/GenBank/DDBJ databases">
        <title>Tapping the CABI collections for fungal endophytes: first genome assemblies for Collariella, Neodidymelliopsis, Ascochyta clinopodiicola, Didymella pomorum, Didymosphaeria variabile, Neocosmospora piperis and Neocucurbitaria cava.</title>
        <authorList>
            <person name="Hill R."/>
        </authorList>
    </citation>
    <scope>NUCLEOTIDE SEQUENCE</scope>
    <source>
        <strain evidence="3">IMI 355082</strain>
    </source>
</reference>
<comment type="caution">
    <text evidence="3">The sequence shown here is derived from an EMBL/GenBank/DDBJ whole genome shotgun (WGS) entry which is preliminary data.</text>
</comment>
<dbReference type="EMBL" id="JAPEVB010000002">
    <property type="protein sequence ID" value="KAJ4393845.1"/>
    <property type="molecule type" value="Genomic_DNA"/>
</dbReference>
<feature type="compositionally biased region" description="Low complexity" evidence="1">
    <location>
        <begin position="63"/>
        <end position="75"/>
    </location>
</feature>
<evidence type="ECO:0000313" key="4">
    <source>
        <dbReference type="Proteomes" id="UP001140453"/>
    </source>
</evidence>
<feature type="chain" id="PRO_5040768811" evidence="2">
    <location>
        <begin position="17"/>
        <end position="75"/>
    </location>
</feature>
<accession>A0A9W8Z007</accession>